<proteinExistence type="predicted"/>
<dbReference type="InterPro" id="IPR036589">
    <property type="entry name" value="HCY_dom_sf"/>
</dbReference>
<evidence type="ECO:0000259" key="7">
    <source>
        <dbReference type="PROSITE" id="PS50970"/>
    </source>
</evidence>
<dbReference type="GO" id="GO:0008270">
    <property type="term" value="F:zinc ion binding"/>
    <property type="evidence" value="ECO:0007669"/>
    <property type="project" value="InterPro"/>
</dbReference>
<dbReference type="PANTHER" id="PTHR46015:SF1">
    <property type="entry name" value="HOMOCYSTEINE S-METHYLTRANSFERASE-LIKE ISOFORM 1"/>
    <property type="match status" value="1"/>
</dbReference>
<dbReference type="GO" id="GO:0008898">
    <property type="term" value="F:S-adenosylmethionine-homocysteine S-methyltransferase activity"/>
    <property type="evidence" value="ECO:0007669"/>
    <property type="project" value="TreeGrafter"/>
</dbReference>
<dbReference type="SUPFAM" id="SSF82282">
    <property type="entry name" value="Homocysteine S-methyltransferase"/>
    <property type="match status" value="1"/>
</dbReference>
<accession>A0AAW0F7S4</accession>
<comment type="caution">
    <text evidence="8">The sequence shown here is derived from an EMBL/GenBank/DDBJ whole genome shotgun (WGS) entry which is preliminary data.</text>
</comment>
<dbReference type="EMBL" id="JAECZO010000028">
    <property type="protein sequence ID" value="KAK7202260.1"/>
    <property type="molecule type" value="Genomic_DNA"/>
</dbReference>
<dbReference type="PROSITE" id="PS50970">
    <property type="entry name" value="HCY"/>
    <property type="match status" value="1"/>
</dbReference>
<dbReference type="InterPro" id="IPR003726">
    <property type="entry name" value="HCY_dom"/>
</dbReference>
<evidence type="ECO:0000256" key="3">
    <source>
        <dbReference type="ARBA" id="ARBA00022723"/>
    </source>
</evidence>
<feature type="binding site" evidence="5 6">
    <location>
        <position position="299"/>
    </location>
    <ligand>
        <name>Zn(2+)</name>
        <dbReference type="ChEBI" id="CHEBI:29105"/>
    </ligand>
</feature>
<dbReference type="GO" id="GO:0009086">
    <property type="term" value="P:methionine biosynthetic process"/>
    <property type="evidence" value="ECO:0007669"/>
    <property type="project" value="InterPro"/>
</dbReference>
<dbReference type="PANTHER" id="PTHR46015">
    <property type="entry name" value="ZGC:172121"/>
    <property type="match status" value="1"/>
</dbReference>
<dbReference type="NCBIfam" id="NF007020">
    <property type="entry name" value="PRK09485.1"/>
    <property type="match status" value="1"/>
</dbReference>
<keyword evidence="4 5" id="KW-0862">Zinc</keyword>
<keyword evidence="3 5" id="KW-0479">Metal-binding</keyword>
<protein>
    <submittedName>
        <fullName evidence="8">Homocysteine S-methyltransferase</fullName>
    </submittedName>
</protein>
<reference evidence="8 9" key="1">
    <citation type="journal article" date="2021" name="MBio">
        <title>A New Model Trypanosomatid, Novymonas esmeraldas: Genomic Perception of Its 'Candidatus Pandoraea novymonadis' Endosymbiont.</title>
        <authorList>
            <person name="Zakharova A."/>
            <person name="Saura A."/>
            <person name="Butenko A."/>
            <person name="Podesvova L."/>
            <person name="Warmusova S."/>
            <person name="Kostygov A.Y."/>
            <person name="Nenarokova A."/>
            <person name="Lukes J."/>
            <person name="Opperdoes F.R."/>
            <person name="Yurchenko V."/>
        </authorList>
    </citation>
    <scope>NUCLEOTIDE SEQUENCE [LARGE SCALE GENOMIC DNA]</scope>
    <source>
        <strain evidence="8 9">E262AT.01</strain>
    </source>
</reference>
<dbReference type="Pfam" id="PF02574">
    <property type="entry name" value="S-methyl_trans"/>
    <property type="match status" value="1"/>
</dbReference>
<evidence type="ECO:0000256" key="2">
    <source>
        <dbReference type="ARBA" id="ARBA00022679"/>
    </source>
</evidence>
<keyword evidence="9" id="KW-1185">Reference proteome</keyword>
<comment type="cofactor">
    <cofactor evidence="5">
        <name>Zn(2+)</name>
        <dbReference type="ChEBI" id="CHEBI:29105"/>
    </cofactor>
    <text evidence="5">Binds 1 zinc ion per subunit.</text>
</comment>
<evidence type="ECO:0000256" key="6">
    <source>
        <dbReference type="PROSITE-ProRule" id="PRU00333"/>
    </source>
</evidence>
<evidence type="ECO:0000256" key="1">
    <source>
        <dbReference type="ARBA" id="ARBA00022603"/>
    </source>
</evidence>
<gene>
    <name evidence="8" type="ORF">NESM_000297000</name>
</gene>
<dbReference type="GO" id="GO:0032259">
    <property type="term" value="P:methylation"/>
    <property type="evidence" value="ECO:0007669"/>
    <property type="project" value="UniProtKB-KW"/>
</dbReference>
<evidence type="ECO:0000313" key="9">
    <source>
        <dbReference type="Proteomes" id="UP001430356"/>
    </source>
</evidence>
<feature type="domain" description="Hcy-binding" evidence="7">
    <location>
        <begin position="1"/>
        <end position="313"/>
    </location>
</feature>
<evidence type="ECO:0000313" key="8">
    <source>
        <dbReference type="EMBL" id="KAK7202260.1"/>
    </source>
</evidence>
<keyword evidence="2 6" id="KW-0808">Transferase</keyword>
<dbReference type="AlphaFoldDB" id="A0AAW0F7S4"/>
<dbReference type="InterPro" id="IPR017226">
    <property type="entry name" value="BHMT-like"/>
</dbReference>
<organism evidence="8 9">
    <name type="scientific">Novymonas esmeraldas</name>
    <dbReference type="NCBI Taxonomy" id="1808958"/>
    <lineage>
        <taxon>Eukaryota</taxon>
        <taxon>Discoba</taxon>
        <taxon>Euglenozoa</taxon>
        <taxon>Kinetoplastea</taxon>
        <taxon>Metakinetoplastina</taxon>
        <taxon>Trypanosomatida</taxon>
        <taxon>Trypanosomatidae</taxon>
        <taxon>Novymonas</taxon>
    </lineage>
</organism>
<evidence type="ECO:0000256" key="4">
    <source>
        <dbReference type="ARBA" id="ARBA00022833"/>
    </source>
</evidence>
<dbReference type="FunFam" id="3.20.20.330:FF:000002">
    <property type="entry name" value="Homocysteine S-methyltransferase"/>
    <property type="match status" value="1"/>
</dbReference>
<keyword evidence="1 6" id="KW-0489">Methyltransferase</keyword>
<name>A0AAW0F7S4_9TRYP</name>
<dbReference type="InterPro" id="IPR051486">
    <property type="entry name" value="Hcy_S-methyltransferase"/>
</dbReference>
<dbReference type="Gene3D" id="3.20.20.330">
    <property type="entry name" value="Homocysteine-binding-like domain"/>
    <property type="match status" value="1"/>
</dbReference>
<feature type="binding site" evidence="5 6">
    <location>
        <position position="298"/>
    </location>
    <ligand>
        <name>Zn(2+)</name>
        <dbReference type="ChEBI" id="CHEBI:29105"/>
    </ligand>
</feature>
<feature type="binding site" evidence="6">
    <location>
        <position position="229"/>
    </location>
    <ligand>
        <name>Zn(2+)</name>
        <dbReference type="ChEBI" id="CHEBI:29105"/>
    </ligand>
</feature>
<sequence length="320" mass="34377">MEAILADPKSVVVLDGGLATELETRGCDLLDPLWSGKVLLEAPQLIEDVEQAYLQAGARCIITASYQVTPRSLMEHRHLSEAEAVAAIEESVRIAQRARDQYAQQHHTAVPVFVAGSVGPYGAYLADGSEYRGDYVRTAEEFKDFHRARIAALLRAGADVLAVETQPSVAEVRAIVSLLQEEHPSCRAWVSFTTSRTSPVTEICDGTAWTAILPLLEAAPQIIAVGVNCIPMAEATAVLKYLHSLTTMPLVVYTNSGESYDPSIKKWQPITTKDGAPVNLSALARDWATHGARLIGGCCRTGPLDIQGAASALHSAGYTV</sequence>
<dbReference type="GO" id="GO:0033528">
    <property type="term" value="P:S-methylmethionine cycle"/>
    <property type="evidence" value="ECO:0007669"/>
    <property type="project" value="TreeGrafter"/>
</dbReference>
<dbReference type="Proteomes" id="UP001430356">
    <property type="component" value="Unassembled WGS sequence"/>
</dbReference>
<evidence type="ECO:0000256" key="5">
    <source>
        <dbReference type="PIRSR" id="PIRSR037505-2"/>
    </source>
</evidence>
<dbReference type="PIRSF" id="PIRSF037505">
    <property type="entry name" value="Betaine_HMT"/>
    <property type="match status" value="1"/>
</dbReference>